<evidence type="ECO:0000256" key="4">
    <source>
        <dbReference type="PROSITE-ProRule" id="PRU00335"/>
    </source>
</evidence>
<evidence type="ECO:0000259" key="6">
    <source>
        <dbReference type="PROSITE" id="PS50977"/>
    </source>
</evidence>
<sequence>MNTTEPNDRSADALRVALRARILDAARRIVTRDGLHALSMRKLAVAIGYSPAALYLYFESRDAIARALGRDGFAQLLAHLEPLGAIADPRERLHALAHDYVAFARAHRQAYRLMYAEAGEGGQSAKQAVGRAARRETAASPAAALQDDALSCEEAARVAALFTDTLDALAAAGQLRQGAEGESALLARALWAMLHGMVVFSLIGPEFAPEASLAPIVDAALAGWLGAPVAEHEGAQAQHGTAPLAPVAKQTQEGLS</sequence>
<dbReference type="GO" id="GO:0003700">
    <property type="term" value="F:DNA-binding transcription factor activity"/>
    <property type="evidence" value="ECO:0007669"/>
    <property type="project" value="TreeGrafter"/>
</dbReference>
<dbReference type="AlphaFoldDB" id="A0A4V1AYY6"/>
<keyword evidence="2 4" id="KW-0238">DNA-binding</keyword>
<evidence type="ECO:0000256" key="1">
    <source>
        <dbReference type="ARBA" id="ARBA00023015"/>
    </source>
</evidence>
<dbReference type="InterPro" id="IPR009057">
    <property type="entry name" value="Homeodomain-like_sf"/>
</dbReference>
<dbReference type="PANTHER" id="PTHR30055:SF234">
    <property type="entry name" value="HTH-TYPE TRANSCRIPTIONAL REGULATOR BETI"/>
    <property type="match status" value="1"/>
</dbReference>
<dbReference type="PRINTS" id="PR00455">
    <property type="entry name" value="HTHTETR"/>
</dbReference>
<dbReference type="EMBL" id="CP038148">
    <property type="protein sequence ID" value="QBQ97402.1"/>
    <property type="molecule type" value="Genomic_DNA"/>
</dbReference>
<dbReference type="InterPro" id="IPR025996">
    <property type="entry name" value="MT1864/Rv1816-like_C"/>
</dbReference>
<dbReference type="SUPFAM" id="SSF48498">
    <property type="entry name" value="Tetracyclin repressor-like, C-terminal domain"/>
    <property type="match status" value="1"/>
</dbReference>
<dbReference type="Pfam" id="PF13305">
    <property type="entry name" value="TetR_C_33"/>
    <property type="match status" value="1"/>
</dbReference>
<feature type="DNA-binding region" description="H-T-H motif" evidence="4">
    <location>
        <begin position="39"/>
        <end position="58"/>
    </location>
</feature>
<dbReference type="SUPFAM" id="SSF46689">
    <property type="entry name" value="Homeodomain-like"/>
    <property type="match status" value="1"/>
</dbReference>
<evidence type="ECO:0000313" key="8">
    <source>
        <dbReference type="Proteomes" id="UP000295727"/>
    </source>
</evidence>
<dbReference type="InterPro" id="IPR050109">
    <property type="entry name" value="HTH-type_TetR-like_transc_reg"/>
</dbReference>
<organism evidence="7 8">
    <name type="scientific">Paraburkholderia pallida</name>
    <dbReference type="NCBI Taxonomy" id="2547399"/>
    <lineage>
        <taxon>Bacteria</taxon>
        <taxon>Pseudomonadati</taxon>
        <taxon>Pseudomonadota</taxon>
        <taxon>Betaproteobacteria</taxon>
        <taxon>Burkholderiales</taxon>
        <taxon>Burkholderiaceae</taxon>
        <taxon>Paraburkholderia</taxon>
    </lineage>
</organism>
<dbReference type="Proteomes" id="UP000295727">
    <property type="component" value="Chromosome 1"/>
</dbReference>
<dbReference type="PROSITE" id="PS50977">
    <property type="entry name" value="HTH_TETR_2"/>
    <property type="match status" value="1"/>
</dbReference>
<keyword evidence="3" id="KW-0804">Transcription</keyword>
<keyword evidence="1" id="KW-0805">Transcription regulation</keyword>
<evidence type="ECO:0000256" key="2">
    <source>
        <dbReference type="ARBA" id="ARBA00023125"/>
    </source>
</evidence>
<name>A0A4V1AYY6_9BURK</name>
<evidence type="ECO:0000313" key="7">
    <source>
        <dbReference type="EMBL" id="QBQ97402.1"/>
    </source>
</evidence>
<evidence type="ECO:0000256" key="3">
    <source>
        <dbReference type="ARBA" id="ARBA00023163"/>
    </source>
</evidence>
<accession>A0A4V1AYY6</accession>
<protein>
    <submittedName>
        <fullName evidence="7">TetR family transcriptional regulator</fullName>
    </submittedName>
</protein>
<dbReference type="KEGG" id="ppai:E1956_09600"/>
<dbReference type="GO" id="GO:0000976">
    <property type="term" value="F:transcription cis-regulatory region binding"/>
    <property type="evidence" value="ECO:0007669"/>
    <property type="project" value="TreeGrafter"/>
</dbReference>
<dbReference type="PANTHER" id="PTHR30055">
    <property type="entry name" value="HTH-TYPE TRANSCRIPTIONAL REGULATOR RUTR"/>
    <property type="match status" value="1"/>
</dbReference>
<dbReference type="InterPro" id="IPR036271">
    <property type="entry name" value="Tet_transcr_reg_TetR-rel_C_sf"/>
</dbReference>
<dbReference type="RefSeq" id="WP_134748376.1">
    <property type="nucleotide sequence ID" value="NZ_CP038148.1"/>
</dbReference>
<dbReference type="Pfam" id="PF00440">
    <property type="entry name" value="TetR_N"/>
    <property type="match status" value="1"/>
</dbReference>
<reference evidence="7 8" key="1">
    <citation type="submission" date="2019-03" db="EMBL/GenBank/DDBJ databases">
        <title>Paraburkholderia sp. 7MH5, isolated from subtropical forest soil.</title>
        <authorList>
            <person name="Gao Z.-H."/>
            <person name="Qiu L.-H."/>
        </authorList>
    </citation>
    <scope>NUCLEOTIDE SEQUENCE [LARGE SCALE GENOMIC DNA]</scope>
    <source>
        <strain evidence="7 8">7MH5</strain>
    </source>
</reference>
<keyword evidence="8" id="KW-1185">Reference proteome</keyword>
<proteinExistence type="predicted"/>
<gene>
    <name evidence="7" type="ORF">E1956_09600</name>
</gene>
<dbReference type="Gene3D" id="1.10.357.10">
    <property type="entry name" value="Tetracycline Repressor, domain 2"/>
    <property type="match status" value="1"/>
</dbReference>
<evidence type="ECO:0000256" key="5">
    <source>
        <dbReference type="SAM" id="MobiDB-lite"/>
    </source>
</evidence>
<feature type="region of interest" description="Disordered" evidence="5">
    <location>
        <begin position="233"/>
        <end position="256"/>
    </location>
</feature>
<dbReference type="OrthoDB" id="63332at2"/>
<feature type="domain" description="HTH tetR-type" evidence="6">
    <location>
        <begin position="16"/>
        <end position="76"/>
    </location>
</feature>
<dbReference type="InterPro" id="IPR001647">
    <property type="entry name" value="HTH_TetR"/>
</dbReference>